<name>X1CWL2_9ZZZZ</name>
<organism evidence="1">
    <name type="scientific">marine sediment metagenome</name>
    <dbReference type="NCBI Taxonomy" id="412755"/>
    <lineage>
        <taxon>unclassified sequences</taxon>
        <taxon>metagenomes</taxon>
        <taxon>ecological metagenomes</taxon>
    </lineage>
</organism>
<evidence type="ECO:0000313" key="1">
    <source>
        <dbReference type="EMBL" id="GAG88576.1"/>
    </source>
</evidence>
<reference evidence="1" key="1">
    <citation type="journal article" date="2014" name="Front. Microbiol.">
        <title>High frequency of phylogenetically diverse reductive dehalogenase-homologous genes in deep subseafloor sedimentary metagenomes.</title>
        <authorList>
            <person name="Kawai M."/>
            <person name="Futagami T."/>
            <person name="Toyoda A."/>
            <person name="Takaki Y."/>
            <person name="Nishi S."/>
            <person name="Hori S."/>
            <person name="Arai W."/>
            <person name="Tsubouchi T."/>
            <person name="Morono Y."/>
            <person name="Uchiyama I."/>
            <person name="Ito T."/>
            <person name="Fujiyama A."/>
            <person name="Inagaki F."/>
            <person name="Takami H."/>
        </authorList>
    </citation>
    <scope>NUCLEOTIDE SEQUENCE</scope>
    <source>
        <strain evidence="1">Expedition CK06-06</strain>
    </source>
</reference>
<accession>X1CWL2</accession>
<dbReference type="EMBL" id="BART01017008">
    <property type="protein sequence ID" value="GAG88576.1"/>
    <property type="molecule type" value="Genomic_DNA"/>
</dbReference>
<protein>
    <submittedName>
        <fullName evidence="1">Uncharacterized protein</fullName>
    </submittedName>
</protein>
<gene>
    <name evidence="1" type="ORF">S01H4_32513</name>
</gene>
<comment type="caution">
    <text evidence="1">The sequence shown here is derived from an EMBL/GenBank/DDBJ whole genome shotgun (WGS) entry which is preliminary data.</text>
</comment>
<dbReference type="AlphaFoldDB" id="X1CWL2"/>
<proteinExistence type="predicted"/>
<sequence length="99" mass="11916">MPKCFCYKCDFAVIRKWKRKSRSTKQIFFALQIHCKETNTDIINDEQPDEKLFFTEFIIEMECNRFKEKSKPIPFKGEISKKLVREAEEEAKKRKSKDS</sequence>